<dbReference type="AlphaFoldDB" id="A0A0C2HEZ1"/>
<evidence type="ECO:0000256" key="3">
    <source>
        <dbReference type="ARBA" id="ARBA00023004"/>
    </source>
</evidence>
<dbReference type="Proteomes" id="UP000035068">
    <property type="component" value="Unassembled WGS sequence"/>
</dbReference>
<keyword evidence="3" id="KW-0408">Iron</keyword>
<dbReference type="InterPro" id="IPR035938">
    <property type="entry name" value="Hemerythrin-like_sf"/>
</dbReference>
<evidence type="ECO:0000256" key="2">
    <source>
        <dbReference type="ARBA" id="ARBA00022723"/>
    </source>
</evidence>
<evidence type="ECO:0000256" key="1">
    <source>
        <dbReference type="ARBA" id="ARBA00010587"/>
    </source>
</evidence>
<gene>
    <name evidence="4" type="ORF">GFER_16470</name>
</gene>
<keyword evidence="5" id="KW-1185">Reference proteome</keyword>
<name>A0A0C2HEZ1_9BACT</name>
<dbReference type="EMBL" id="JWJD01000010">
    <property type="protein sequence ID" value="KIH75536.1"/>
    <property type="molecule type" value="Genomic_DNA"/>
</dbReference>
<dbReference type="SUPFAM" id="SSF47188">
    <property type="entry name" value="Hemerythrin-like"/>
    <property type="match status" value="1"/>
</dbReference>
<sequence length="62" mass="7293">MNQYTKAHLTFEERLLKETGYPEFEAHLELHWVMKSRMAALAHQAEALDEDVAQELFDFLKA</sequence>
<dbReference type="GO" id="GO:0046872">
    <property type="term" value="F:metal ion binding"/>
    <property type="evidence" value="ECO:0007669"/>
    <property type="project" value="UniProtKB-KW"/>
</dbReference>
<evidence type="ECO:0000313" key="5">
    <source>
        <dbReference type="Proteomes" id="UP000035068"/>
    </source>
</evidence>
<keyword evidence="2" id="KW-0479">Metal-binding</keyword>
<reference evidence="4 5" key="1">
    <citation type="submission" date="2014-12" db="EMBL/GenBank/DDBJ databases">
        <title>Genomes of Geoalkalibacter ferrihydriticus and Geoalkalibacter subterraneus, two haloalkaliphilic metal-reducing members of the Geobacteraceae.</title>
        <authorList>
            <person name="Badalamenti J.P."/>
            <person name="Torres C.I."/>
            <person name="Krajmalnik-Brown R."/>
            <person name="Bond D.R."/>
        </authorList>
    </citation>
    <scope>NUCLEOTIDE SEQUENCE [LARGE SCALE GENOMIC DNA]</scope>
    <source>
        <strain evidence="4 5">DSM 17813</strain>
    </source>
</reference>
<protein>
    <submittedName>
        <fullName evidence="4">Uncharacterized protein</fullName>
    </submittedName>
</protein>
<accession>A0A0C2HEZ1</accession>
<dbReference type="Gene3D" id="1.20.120.50">
    <property type="entry name" value="Hemerythrin-like"/>
    <property type="match status" value="1"/>
</dbReference>
<organism evidence="4 5">
    <name type="scientific">Geoalkalibacter ferrihydriticus DSM 17813</name>
    <dbReference type="NCBI Taxonomy" id="1121915"/>
    <lineage>
        <taxon>Bacteria</taxon>
        <taxon>Pseudomonadati</taxon>
        <taxon>Thermodesulfobacteriota</taxon>
        <taxon>Desulfuromonadia</taxon>
        <taxon>Desulfuromonadales</taxon>
        <taxon>Geoalkalibacteraceae</taxon>
        <taxon>Geoalkalibacter</taxon>
    </lineage>
</organism>
<comment type="similarity">
    <text evidence="1">Belongs to the hemerythrin family.</text>
</comment>
<proteinExistence type="inferred from homology"/>
<evidence type="ECO:0000313" key="4">
    <source>
        <dbReference type="EMBL" id="KIH75536.1"/>
    </source>
</evidence>
<comment type="caution">
    <text evidence="4">The sequence shown here is derived from an EMBL/GenBank/DDBJ whole genome shotgun (WGS) entry which is preliminary data.</text>
</comment>